<organism evidence="1 2">
    <name type="scientific">Solea senegalensis</name>
    <name type="common">Senegalese sole</name>
    <dbReference type="NCBI Taxonomy" id="28829"/>
    <lineage>
        <taxon>Eukaryota</taxon>
        <taxon>Metazoa</taxon>
        <taxon>Chordata</taxon>
        <taxon>Craniata</taxon>
        <taxon>Vertebrata</taxon>
        <taxon>Euteleostomi</taxon>
        <taxon>Actinopterygii</taxon>
        <taxon>Neopterygii</taxon>
        <taxon>Teleostei</taxon>
        <taxon>Neoteleostei</taxon>
        <taxon>Acanthomorphata</taxon>
        <taxon>Carangaria</taxon>
        <taxon>Pleuronectiformes</taxon>
        <taxon>Pleuronectoidei</taxon>
        <taxon>Soleidae</taxon>
        <taxon>Solea</taxon>
    </lineage>
</organism>
<name>A0AAV6PE89_SOLSE</name>
<evidence type="ECO:0000313" key="2">
    <source>
        <dbReference type="Proteomes" id="UP000693946"/>
    </source>
</evidence>
<dbReference type="EMBL" id="JAGKHQ010001233">
    <property type="protein sequence ID" value="KAG7459210.1"/>
    <property type="molecule type" value="Genomic_DNA"/>
</dbReference>
<sequence>MADSQIMKTIRDAIEAVLPDLPHDVIKLLENTLEALGVLTTDDLPYIKESDLNPVVKPIQARRLVAAWTQN</sequence>
<dbReference type="Proteomes" id="UP000693946">
    <property type="component" value="Unassembled WGS sequence"/>
</dbReference>
<keyword evidence="2" id="KW-1185">Reference proteome</keyword>
<gene>
    <name evidence="1" type="ORF">JOB18_005652</name>
</gene>
<evidence type="ECO:0000313" key="1">
    <source>
        <dbReference type="EMBL" id="KAG7459210.1"/>
    </source>
</evidence>
<protein>
    <submittedName>
        <fullName evidence="1">Uncharacterized protein</fullName>
    </submittedName>
</protein>
<accession>A0AAV6PE89</accession>
<proteinExistence type="predicted"/>
<comment type="caution">
    <text evidence="1">The sequence shown here is derived from an EMBL/GenBank/DDBJ whole genome shotgun (WGS) entry which is preliminary data.</text>
</comment>
<dbReference type="AlphaFoldDB" id="A0AAV6PE89"/>
<feature type="non-terminal residue" evidence="1">
    <location>
        <position position="71"/>
    </location>
</feature>
<reference evidence="1 2" key="1">
    <citation type="journal article" date="2021" name="Sci. Rep.">
        <title>Chromosome anchoring in Senegalese sole (Solea senegalensis) reveals sex-associated markers and genome rearrangements in flatfish.</title>
        <authorList>
            <person name="Guerrero-Cozar I."/>
            <person name="Gomez-Garrido J."/>
            <person name="Berbel C."/>
            <person name="Martinez-Blanch J.F."/>
            <person name="Alioto T."/>
            <person name="Claros M.G."/>
            <person name="Gagnaire P.A."/>
            <person name="Manchado M."/>
        </authorList>
    </citation>
    <scope>NUCLEOTIDE SEQUENCE [LARGE SCALE GENOMIC DNA]</scope>
    <source>
        <strain evidence="1">Sse05_10M</strain>
    </source>
</reference>